<dbReference type="GO" id="GO:0016042">
    <property type="term" value="P:lipid catabolic process"/>
    <property type="evidence" value="ECO:0007669"/>
    <property type="project" value="UniProtKB-UniRule"/>
</dbReference>
<dbReference type="Pfam" id="PF24179">
    <property type="entry name" value="NTE_Ploop"/>
    <property type="match status" value="1"/>
</dbReference>
<dbReference type="InterPro" id="IPR014710">
    <property type="entry name" value="RmlC-like_jellyroll"/>
</dbReference>
<dbReference type="InterPro" id="IPR002641">
    <property type="entry name" value="PNPLA_dom"/>
</dbReference>
<dbReference type="InterPro" id="IPR018490">
    <property type="entry name" value="cNMP-bd_dom_sf"/>
</dbReference>
<proteinExistence type="inferred from homology"/>
<keyword evidence="4 9" id="KW-0378">Hydrolase</keyword>
<dbReference type="AlphaFoldDB" id="A0A0F6SDB3"/>
<keyword evidence="5 9" id="KW-0442">Lipid degradation</keyword>
<name>A0A0F6SDB3_9BACT</name>
<dbReference type="Pfam" id="PF00027">
    <property type="entry name" value="cNMP_binding"/>
    <property type="match status" value="1"/>
</dbReference>
<evidence type="ECO:0000256" key="2">
    <source>
        <dbReference type="ARBA" id="ARBA00006636"/>
    </source>
</evidence>
<gene>
    <name evidence="13" type="ORF">DB32_000293</name>
</gene>
<feature type="domain" description="Cyclic nucleotide-binding" evidence="11">
    <location>
        <begin position="21"/>
        <end position="122"/>
    </location>
</feature>
<comment type="similarity">
    <text evidence="2">Belongs to the NTE family.</text>
</comment>
<dbReference type="InterPro" id="IPR050301">
    <property type="entry name" value="NTE"/>
</dbReference>
<dbReference type="PANTHER" id="PTHR14226">
    <property type="entry name" value="NEUROPATHY TARGET ESTERASE/SWISS CHEESE D.MELANOGASTER"/>
    <property type="match status" value="1"/>
</dbReference>
<evidence type="ECO:0000256" key="6">
    <source>
        <dbReference type="ARBA" id="ARBA00022989"/>
    </source>
</evidence>
<dbReference type="KEGG" id="samy:DB32_000293"/>
<evidence type="ECO:0000313" key="14">
    <source>
        <dbReference type="Proteomes" id="UP000034883"/>
    </source>
</evidence>
<dbReference type="Gene3D" id="3.40.1090.10">
    <property type="entry name" value="Cytosolic phospholipase A2 catalytic domain"/>
    <property type="match status" value="2"/>
</dbReference>
<comment type="subcellular location">
    <subcellularLocation>
        <location evidence="1">Membrane</location>
    </subcellularLocation>
</comment>
<evidence type="ECO:0000256" key="4">
    <source>
        <dbReference type="ARBA" id="ARBA00022801"/>
    </source>
</evidence>
<feature type="domain" description="PNPLA" evidence="12">
    <location>
        <begin position="332"/>
        <end position="492"/>
    </location>
</feature>
<feature type="active site" description="Nucleophile" evidence="9">
    <location>
        <position position="365"/>
    </location>
</feature>
<feature type="active site" description="Proton acceptor" evidence="9">
    <location>
        <position position="479"/>
    </location>
</feature>
<keyword evidence="3" id="KW-0812">Transmembrane</keyword>
<evidence type="ECO:0000256" key="5">
    <source>
        <dbReference type="ARBA" id="ARBA00022963"/>
    </source>
</evidence>
<dbReference type="GO" id="GO:0016020">
    <property type="term" value="C:membrane"/>
    <property type="evidence" value="ECO:0007669"/>
    <property type="project" value="UniProtKB-SubCell"/>
</dbReference>
<keyword evidence="14" id="KW-1185">Reference proteome</keyword>
<evidence type="ECO:0000313" key="13">
    <source>
        <dbReference type="EMBL" id="AKF03144.1"/>
    </source>
</evidence>
<keyword evidence="8" id="KW-0472">Membrane</keyword>
<feature type="short sequence motif" description="GXSXG" evidence="9">
    <location>
        <begin position="363"/>
        <end position="367"/>
    </location>
</feature>
<dbReference type="Pfam" id="PF01734">
    <property type="entry name" value="Patatin"/>
    <property type="match status" value="1"/>
</dbReference>
<dbReference type="PROSITE" id="PS50042">
    <property type="entry name" value="CNMP_BINDING_3"/>
    <property type="match status" value="1"/>
</dbReference>
<dbReference type="PROSITE" id="PS51635">
    <property type="entry name" value="PNPLA"/>
    <property type="match status" value="1"/>
</dbReference>
<dbReference type="SMART" id="SM00100">
    <property type="entry name" value="cNMP"/>
    <property type="match status" value="1"/>
</dbReference>
<evidence type="ECO:0000256" key="1">
    <source>
        <dbReference type="ARBA" id="ARBA00004370"/>
    </source>
</evidence>
<dbReference type="GO" id="GO:0004622">
    <property type="term" value="F:phosphatidylcholine lysophospholipase activity"/>
    <property type="evidence" value="ECO:0007669"/>
    <property type="project" value="UniProtKB-ARBA"/>
</dbReference>
<dbReference type="Proteomes" id="UP000034883">
    <property type="component" value="Chromosome"/>
</dbReference>
<reference evidence="13 14" key="1">
    <citation type="submission" date="2015-03" db="EMBL/GenBank/DDBJ databases">
        <title>Genome assembly of Sandaracinus amylolyticus DSM 53668.</title>
        <authorList>
            <person name="Sharma G."/>
            <person name="Subramanian S."/>
        </authorList>
    </citation>
    <scope>NUCLEOTIDE SEQUENCE [LARGE SCALE GENOMIC DNA]</scope>
    <source>
        <strain evidence="13 14">DSM 53668</strain>
    </source>
</reference>
<dbReference type="CDD" id="cd07205">
    <property type="entry name" value="Pat_PNPLA6_PNPLA7_NTE1_like"/>
    <property type="match status" value="1"/>
</dbReference>
<dbReference type="OrthoDB" id="5290098at2"/>
<evidence type="ECO:0000256" key="7">
    <source>
        <dbReference type="ARBA" id="ARBA00023098"/>
    </source>
</evidence>
<accession>A0A0F6SDB3</accession>
<dbReference type="STRING" id="927083.DB32_000293"/>
<evidence type="ECO:0000256" key="10">
    <source>
        <dbReference type="SAM" id="MobiDB-lite"/>
    </source>
</evidence>
<keyword evidence="6" id="KW-1133">Transmembrane helix</keyword>
<keyword evidence="7 9" id="KW-0443">Lipid metabolism</keyword>
<dbReference type="SUPFAM" id="SSF51206">
    <property type="entry name" value="cAMP-binding domain-like"/>
    <property type="match status" value="1"/>
</dbReference>
<dbReference type="EMBL" id="CP011125">
    <property type="protein sequence ID" value="AKF03144.1"/>
    <property type="molecule type" value="Genomic_DNA"/>
</dbReference>
<dbReference type="InterPro" id="IPR000595">
    <property type="entry name" value="cNMP-bd_dom"/>
</dbReference>
<feature type="short sequence motif" description="DGA/G" evidence="9">
    <location>
        <begin position="479"/>
        <end position="481"/>
    </location>
</feature>
<evidence type="ECO:0000256" key="9">
    <source>
        <dbReference type="PROSITE-ProRule" id="PRU01161"/>
    </source>
</evidence>
<dbReference type="SUPFAM" id="SSF52151">
    <property type="entry name" value="FabD/lysophospholipase-like"/>
    <property type="match status" value="1"/>
</dbReference>
<dbReference type="CDD" id="cd00038">
    <property type="entry name" value="CAP_ED"/>
    <property type="match status" value="1"/>
</dbReference>
<dbReference type="RefSeq" id="WP_053230614.1">
    <property type="nucleotide sequence ID" value="NZ_CP011125.1"/>
</dbReference>
<evidence type="ECO:0000259" key="11">
    <source>
        <dbReference type="PROSITE" id="PS50042"/>
    </source>
</evidence>
<protein>
    <submittedName>
        <fullName evidence="13">Uncharacterized protein</fullName>
    </submittedName>
</protein>
<sequence>MSDGPATSVAELQELLAIDPAFSALSEDAITALARVAERVFVPAGARLMEPGPPPDSAFLVVRGRLRATDERASQRAGRVISLEMGRGAFCGLSFVVARASAAGQVLAMRDSTVLRFHRDALLACMLAYPELVTAQARVAYENAVRTHTKPSAAERPRVLTVLPIDPELAIDELVHGLARALGALLGTGSVARSAQVAERFGGEALDRDGFDRARHAIAGWCSEQEARGFLVLVCDRDETPWTAWCLEQTDRVVVAARPSAAAQIERAGAMLARRSSVRTDLVLVHEADTAVPRGTAAWLALPCRRRHHVRRGRAADLARVARHVAEQPITVVLGGGGARALAHIGVLRALDEAGIPIDAIAGTSMGAVVAAGYALGVSPREIAELFAERVPDARALRDPDVPVVSLLAGRKLDRVLRDGFADVEIPDLWLPCFCIATDISQAVAVVHDRGLVWRSVRASCSLPGVFPPVQLDGRLLVDGGVIDNVPIDVMERECPGATILAVDVGSLGIDPADVPAEPLPTGWTQLGERLRGSERRSGVTIMQLLTATAMLGSKGLLSHLVAEGHAELFLAPPVKHIKLLDFGARPSLVEIGYTHAQRALASWSGTERFASRSSDVLRRPSEPAAHLQYAP</sequence>
<comment type="caution">
    <text evidence="9">Lacks conserved residue(s) required for the propagation of feature annotation.</text>
</comment>
<dbReference type="InterPro" id="IPR016035">
    <property type="entry name" value="Acyl_Trfase/lysoPLipase"/>
</dbReference>
<evidence type="ECO:0000256" key="8">
    <source>
        <dbReference type="ARBA" id="ARBA00023136"/>
    </source>
</evidence>
<feature type="region of interest" description="Disordered" evidence="10">
    <location>
        <begin position="613"/>
        <end position="632"/>
    </location>
</feature>
<evidence type="ECO:0000259" key="12">
    <source>
        <dbReference type="PROSITE" id="PS51635"/>
    </source>
</evidence>
<dbReference type="InterPro" id="IPR056556">
    <property type="entry name" value="NTE1_P-loop_dom"/>
</dbReference>
<dbReference type="PANTHER" id="PTHR14226:SF29">
    <property type="entry name" value="NEUROPATHY TARGET ESTERASE SWS"/>
    <property type="match status" value="1"/>
</dbReference>
<evidence type="ECO:0000256" key="3">
    <source>
        <dbReference type="ARBA" id="ARBA00022692"/>
    </source>
</evidence>
<organism evidence="13 14">
    <name type="scientific">Sandaracinus amylolyticus</name>
    <dbReference type="NCBI Taxonomy" id="927083"/>
    <lineage>
        <taxon>Bacteria</taxon>
        <taxon>Pseudomonadati</taxon>
        <taxon>Myxococcota</taxon>
        <taxon>Polyangia</taxon>
        <taxon>Polyangiales</taxon>
        <taxon>Sandaracinaceae</taxon>
        <taxon>Sandaracinus</taxon>
    </lineage>
</organism>
<dbReference type="Gene3D" id="2.60.120.10">
    <property type="entry name" value="Jelly Rolls"/>
    <property type="match status" value="1"/>
</dbReference>